<dbReference type="PANTHER" id="PTHR33324">
    <property type="entry name" value="EXPRESSED PROTEIN"/>
    <property type="match status" value="1"/>
</dbReference>
<proteinExistence type="predicted"/>
<dbReference type="EnsemblFungi" id="PTTG_05398-t43_1">
    <property type="protein sequence ID" value="PTTG_05398-t43_1-p1"/>
    <property type="gene ID" value="PTTG_05398"/>
</dbReference>
<organism evidence="1">
    <name type="scientific">Puccinia triticina (isolate 1-1 / race 1 (BBBD))</name>
    <name type="common">Brown leaf rust fungus</name>
    <dbReference type="NCBI Taxonomy" id="630390"/>
    <lineage>
        <taxon>Eukaryota</taxon>
        <taxon>Fungi</taxon>
        <taxon>Dikarya</taxon>
        <taxon>Basidiomycota</taxon>
        <taxon>Pucciniomycotina</taxon>
        <taxon>Pucciniomycetes</taxon>
        <taxon>Pucciniales</taxon>
        <taxon>Pucciniaceae</taxon>
        <taxon>Puccinia</taxon>
    </lineage>
</organism>
<dbReference type="EMBL" id="ADAS02002731">
    <property type="protein sequence ID" value="OAV85765.1"/>
    <property type="molecule type" value="Genomic_DNA"/>
</dbReference>
<dbReference type="OrthoDB" id="96345at2759"/>
<protein>
    <submittedName>
        <fullName evidence="1 2">Uncharacterized protein</fullName>
    </submittedName>
</protein>
<evidence type="ECO:0000313" key="2">
    <source>
        <dbReference type="EnsemblFungi" id="PTTG_05398-t43_1-p1"/>
    </source>
</evidence>
<dbReference type="AlphaFoldDB" id="A0A180FZC3"/>
<evidence type="ECO:0000313" key="3">
    <source>
        <dbReference type="Proteomes" id="UP000005240"/>
    </source>
</evidence>
<gene>
    <name evidence="1" type="ORF">PTTG_05398</name>
</gene>
<sequence length="143" mass="16173">MTLIRGIPWGSNGHEGGPSSMMFLIDWLATNYERWHVLDTQASKPAIAREVIDDLALNGIHNRKVSEICLWIFYLERSYSEAAEFCRRAGGSQWGIDPLGRRVCVQDNGALHKVNSPLAHPRSAYPAHMLTLGPVWNSYRARR</sequence>
<dbReference type="Proteomes" id="UP000005240">
    <property type="component" value="Unassembled WGS sequence"/>
</dbReference>
<reference evidence="1" key="2">
    <citation type="submission" date="2016-05" db="EMBL/GenBank/DDBJ databases">
        <title>Comparative analysis highlights variable genome content of wheat rusts and divergence of the mating loci.</title>
        <authorList>
            <person name="Cuomo C.A."/>
            <person name="Bakkeren G."/>
            <person name="Szabo L."/>
            <person name="Khalil H."/>
            <person name="Joly D."/>
            <person name="Goldberg J."/>
            <person name="Young S."/>
            <person name="Zeng Q."/>
            <person name="Fellers J."/>
        </authorList>
    </citation>
    <scope>NUCLEOTIDE SEQUENCE [LARGE SCALE GENOMIC DNA]</scope>
    <source>
        <strain evidence="1">1-1 BBBD Race 1</strain>
    </source>
</reference>
<evidence type="ECO:0000313" key="1">
    <source>
        <dbReference type="EMBL" id="OAV85765.1"/>
    </source>
</evidence>
<name>A0A180FZC3_PUCT1</name>
<keyword evidence="3" id="KW-1185">Reference proteome</keyword>
<dbReference type="PANTHER" id="PTHR33324:SF2">
    <property type="entry name" value="MYB_SANT-LIKE DNA-BINDING DOMAIN-CONTAINING PROTEIN"/>
    <property type="match status" value="1"/>
</dbReference>
<reference evidence="1" key="1">
    <citation type="submission" date="2009-11" db="EMBL/GenBank/DDBJ databases">
        <authorList>
            <consortium name="The Broad Institute Genome Sequencing Platform"/>
            <person name="Ward D."/>
            <person name="Feldgarden M."/>
            <person name="Earl A."/>
            <person name="Young S.K."/>
            <person name="Zeng Q."/>
            <person name="Koehrsen M."/>
            <person name="Alvarado L."/>
            <person name="Berlin A."/>
            <person name="Bochicchio J."/>
            <person name="Borenstein D."/>
            <person name="Chapman S.B."/>
            <person name="Chen Z."/>
            <person name="Engels R."/>
            <person name="Freedman E."/>
            <person name="Gellesch M."/>
            <person name="Goldberg J."/>
            <person name="Griggs A."/>
            <person name="Gujja S."/>
            <person name="Heilman E."/>
            <person name="Heiman D."/>
            <person name="Hepburn T."/>
            <person name="Howarth C."/>
            <person name="Jen D."/>
            <person name="Larson L."/>
            <person name="Lewis B."/>
            <person name="Mehta T."/>
            <person name="Park D."/>
            <person name="Pearson M."/>
            <person name="Roberts A."/>
            <person name="Saif S."/>
            <person name="Shea T."/>
            <person name="Shenoy N."/>
            <person name="Sisk P."/>
            <person name="Stolte C."/>
            <person name="Sykes S."/>
            <person name="Thomson T."/>
            <person name="Walk T."/>
            <person name="White J."/>
            <person name="Yandava C."/>
            <person name="Izard J."/>
            <person name="Baranova O.V."/>
            <person name="Blanton J.M."/>
            <person name="Tanner A.C."/>
            <person name="Dewhirst F.E."/>
            <person name="Haas B."/>
            <person name="Nusbaum C."/>
            <person name="Birren B."/>
        </authorList>
    </citation>
    <scope>NUCLEOTIDE SEQUENCE [LARGE SCALE GENOMIC DNA]</scope>
    <source>
        <strain evidence="1">1-1 BBBD Race 1</strain>
    </source>
</reference>
<reference evidence="2 3" key="3">
    <citation type="journal article" date="2017" name="G3 (Bethesda)">
        <title>Comparative analysis highlights variable genome content of wheat rusts and divergence of the mating loci.</title>
        <authorList>
            <person name="Cuomo C.A."/>
            <person name="Bakkeren G."/>
            <person name="Khalil H.B."/>
            <person name="Panwar V."/>
            <person name="Joly D."/>
            <person name="Linning R."/>
            <person name="Sakthikumar S."/>
            <person name="Song X."/>
            <person name="Adiconis X."/>
            <person name="Fan L."/>
            <person name="Goldberg J.M."/>
            <person name="Levin J.Z."/>
            <person name="Young S."/>
            <person name="Zeng Q."/>
            <person name="Anikster Y."/>
            <person name="Bruce M."/>
            <person name="Wang M."/>
            <person name="Yin C."/>
            <person name="McCallum B."/>
            <person name="Szabo L.J."/>
            <person name="Hulbert S."/>
            <person name="Chen X."/>
            <person name="Fellers J.P."/>
        </authorList>
    </citation>
    <scope>NUCLEOTIDE SEQUENCE</scope>
    <source>
        <strain evidence="2">isolate 1-1 / race 1 (BBBD)</strain>
        <strain evidence="3">Isolate 1-1 / race 1 (BBBD)</strain>
    </source>
</reference>
<reference evidence="2" key="4">
    <citation type="submission" date="2025-05" db="UniProtKB">
        <authorList>
            <consortium name="EnsemblFungi"/>
        </authorList>
    </citation>
    <scope>IDENTIFICATION</scope>
    <source>
        <strain evidence="2">isolate 1-1 / race 1 (BBBD)</strain>
    </source>
</reference>
<accession>A0A180FZC3</accession>
<dbReference type="VEuPathDB" id="FungiDB:PTTG_05398"/>